<name>A0A2G8AV61_9MYCO</name>
<evidence type="ECO:0000256" key="1">
    <source>
        <dbReference type="ARBA" id="ARBA00008791"/>
    </source>
</evidence>
<comment type="similarity">
    <text evidence="1">Belongs to the universal stress protein A family.</text>
</comment>
<accession>A0A2G8AV61</accession>
<organism evidence="2 3">
    <name type="scientific">Mycobacterium heckeshornense</name>
    <dbReference type="NCBI Taxonomy" id="110505"/>
    <lineage>
        <taxon>Bacteria</taxon>
        <taxon>Bacillati</taxon>
        <taxon>Actinomycetota</taxon>
        <taxon>Actinomycetes</taxon>
        <taxon>Mycobacteriales</taxon>
        <taxon>Mycobacteriaceae</taxon>
        <taxon>Mycobacterium</taxon>
    </lineage>
</organism>
<evidence type="ECO:0000313" key="3">
    <source>
        <dbReference type="Proteomes" id="UP000595446"/>
    </source>
</evidence>
<dbReference type="AlphaFoldDB" id="A0A2G8AV61"/>
<keyword evidence="3" id="KW-1185">Reference proteome</keyword>
<dbReference type="InterPro" id="IPR006015">
    <property type="entry name" value="Universal_stress_UspA"/>
</dbReference>
<proteinExistence type="inferred from homology"/>
<dbReference type="PANTHER" id="PTHR46268:SF6">
    <property type="entry name" value="UNIVERSAL STRESS PROTEIN UP12"/>
    <property type="match status" value="1"/>
</dbReference>
<dbReference type="PRINTS" id="PR01438">
    <property type="entry name" value="UNVRSLSTRESS"/>
</dbReference>
<gene>
    <name evidence="2" type="ORF">MHEC_13690</name>
</gene>
<dbReference type="PANTHER" id="PTHR46268">
    <property type="entry name" value="STRESS RESPONSE PROTEIN NHAX"/>
    <property type="match status" value="1"/>
</dbReference>
<dbReference type="InterPro" id="IPR014729">
    <property type="entry name" value="Rossmann-like_a/b/a_fold"/>
</dbReference>
<dbReference type="OrthoDB" id="3174546at2"/>
<evidence type="ECO:0000313" key="2">
    <source>
        <dbReference type="EMBL" id="BCO34936.1"/>
    </source>
</evidence>
<dbReference type="Gene3D" id="3.40.50.620">
    <property type="entry name" value="HUPs"/>
    <property type="match status" value="2"/>
</dbReference>
<reference evidence="2 3" key="1">
    <citation type="submission" date="2020-12" db="EMBL/GenBank/DDBJ databases">
        <title>Complete genome sequence of Mycobacterium heckeshornense JCM 15655T, closely related to a pathogenic non-tuberculous mycobacterial species Mycobacterium xenopi.</title>
        <authorList>
            <person name="Yoshida M."/>
            <person name="Fukano H."/>
            <person name="Asakura T."/>
            <person name="Suzuki M."/>
            <person name="Hoshino Y."/>
        </authorList>
    </citation>
    <scope>NUCLEOTIDE SEQUENCE [LARGE SCALE GENOMIC DNA]</scope>
    <source>
        <strain evidence="2 3">JCM 15655</strain>
    </source>
</reference>
<dbReference type="Proteomes" id="UP000595446">
    <property type="component" value="Chromosome"/>
</dbReference>
<dbReference type="Pfam" id="PF00582">
    <property type="entry name" value="Usp"/>
    <property type="match status" value="1"/>
</dbReference>
<dbReference type="EMBL" id="AP024237">
    <property type="protein sequence ID" value="BCO34936.1"/>
    <property type="molecule type" value="Genomic_DNA"/>
</dbReference>
<protein>
    <submittedName>
        <fullName evidence="2">Universal stress protein</fullName>
    </submittedName>
</protein>
<sequence>MGETGPAQSVVVGIDGSASAQFAAVWAADEAASRDIPLRLVYAVALENTDRPESTREFADARLALRRAVAAVESTGKPVKVETEIAQARPIVALLNSSRSAAMTCVGSARLEQHARSPIGSIGSALIAAARCPVAVVYKRAHSTPPRRGLILAVVEGPAVGSTTLGSAVLEMALQEAQLRNGPLRVLTVWPPHRADAYDLGGAAFENWAAQAQIDSVLSRWRRSHPQLDLQSAETHGSLPNYLEFLARNATPIQLVVVDPRQPNVTGSLLAASGRALLDAAACSVLSCGRE</sequence>
<dbReference type="InterPro" id="IPR006016">
    <property type="entry name" value="UspA"/>
</dbReference>
<dbReference type="STRING" id="110505.ACT16_23085"/>
<dbReference type="RefSeq" id="WP_048893778.1">
    <property type="nucleotide sequence ID" value="NZ_AP024237.1"/>
</dbReference>
<dbReference type="SUPFAM" id="SSF52402">
    <property type="entry name" value="Adenine nucleotide alpha hydrolases-like"/>
    <property type="match status" value="2"/>
</dbReference>